<organism evidence="1 2">
    <name type="scientific">Vitis vinifera</name>
    <name type="common">Grape</name>
    <dbReference type="NCBI Taxonomy" id="29760"/>
    <lineage>
        <taxon>Eukaryota</taxon>
        <taxon>Viridiplantae</taxon>
        <taxon>Streptophyta</taxon>
        <taxon>Embryophyta</taxon>
        <taxon>Tracheophyta</taxon>
        <taxon>Spermatophyta</taxon>
        <taxon>Magnoliopsida</taxon>
        <taxon>eudicotyledons</taxon>
        <taxon>Gunneridae</taxon>
        <taxon>Pentapetalae</taxon>
        <taxon>rosids</taxon>
        <taxon>Vitales</taxon>
        <taxon>Vitaceae</taxon>
        <taxon>Viteae</taxon>
        <taxon>Vitis</taxon>
    </lineage>
</organism>
<evidence type="ECO:0000313" key="1">
    <source>
        <dbReference type="EMBL" id="RVW44460.1"/>
    </source>
</evidence>
<gene>
    <name evidence="1" type="ORF">CK203_113974</name>
</gene>
<dbReference type="EMBL" id="QGNW01001352">
    <property type="protein sequence ID" value="RVW44460.1"/>
    <property type="molecule type" value="Genomic_DNA"/>
</dbReference>
<dbReference type="InterPro" id="IPR039272">
    <property type="entry name" value="CLEC16A/TT9"/>
</dbReference>
<proteinExistence type="predicted"/>
<reference evidence="1 2" key="1">
    <citation type="journal article" date="2018" name="PLoS Genet.">
        <title>Population sequencing reveals clonal diversity and ancestral inbreeding in the grapevine cultivar Chardonnay.</title>
        <authorList>
            <person name="Roach M.J."/>
            <person name="Johnson D.L."/>
            <person name="Bohlmann J."/>
            <person name="van Vuuren H.J."/>
            <person name="Jones S.J."/>
            <person name="Pretorius I.S."/>
            <person name="Schmidt S.A."/>
            <person name="Borneman A.R."/>
        </authorList>
    </citation>
    <scope>NUCLEOTIDE SEQUENCE [LARGE SCALE GENOMIC DNA]</scope>
    <source>
        <strain evidence="2">cv. Chardonnay</strain>
        <tissue evidence="1">Leaf</tissue>
    </source>
</reference>
<sequence length="182" mass="20658">MVKPLGPGAFYLFSWKIVRCTSISVKGWSSQAALYLAIGDHSKPSIFQESPKVKDVLICLKTFDSLRFIPYQNSYLVESDHAFSFYLEQPKRDESQPTWLHLRIREFEPRFDTSKTIGKYSIASNHVADGRWTLGFSSAEACEAARLLILEEIQKQRYSVESLLAPLLRSSSRGDLSDSQGE</sequence>
<evidence type="ECO:0000313" key="2">
    <source>
        <dbReference type="Proteomes" id="UP000288805"/>
    </source>
</evidence>
<dbReference type="Proteomes" id="UP000288805">
    <property type="component" value="Unassembled WGS sequence"/>
</dbReference>
<comment type="caution">
    <text evidence="1">The sequence shown here is derived from an EMBL/GenBank/DDBJ whole genome shotgun (WGS) entry which is preliminary data.</text>
</comment>
<dbReference type="PANTHER" id="PTHR21481">
    <property type="entry name" value="PROTEIN CLEC16A"/>
    <property type="match status" value="1"/>
</dbReference>
<name>A0A438EAA2_VITVI</name>
<accession>A0A438EAA2</accession>
<dbReference type="PANTHER" id="PTHR21481:SF0">
    <property type="entry name" value="PROTEIN CLEC16A"/>
    <property type="match status" value="1"/>
</dbReference>
<dbReference type="AlphaFoldDB" id="A0A438EAA2"/>
<protein>
    <submittedName>
        <fullName evidence="1">Uncharacterized protein</fullName>
    </submittedName>
</protein>